<dbReference type="EMBL" id="UZAI01006131">
    <property type="protein sequence ID" value="VDO93984.1"/>
    <property type="molecule type" value="Genomic_DNA"/>
</dbReference>
<sequence>MEFLIEIVIMHFLYLMRITQFLFVPKYYVLHFYMEKNLG</sequence>
<accession>A0A3P8ADE4</accession>
<feature type="transmembrane region" description="Helical" evidence="1">
    <location>
        <begin position="12"/>
        <end position="34"/>
    </location>
</feature>
<gene>
    <name evidence="2" type="ORF">SMRZ_LOCUS11166</name>
</gene>
<proteinExistence type="predicted"/>
<dbReference type="Proteomes" id="UP000277204">
    <property type="component" value="Unassembled WGS sequence"/>
</dbReference>
<reference evidence="2 3" key="1">
    <citation type="submission" date="2018-11" db="EMBL/GenBank/DDBJ databases">
        <authorList>
            <consortium name="Pathogen Informatics"/>
        </authorList>
    </citation>
    <scope>NUCLEOTIDE SEQUENCE [LARGE SCALE GENOMIC DNA]</scope>
    <source>
        <strain evidence="2 3">Zambia</strain>
    </source>
</reference>
<keyword evidence="3" id="KW-1185">Reference proteome</keyword>
<evidence type="ECO:0000313" key="3">
    <source>
        <dbReference type="Proteomes" id="UP000277204"/>
    </source>
</evidence>
<protein>
    <submittedName>
        <fullName evidence="2">Uncharacterized protein</fullName>
    </submittedName>
</protein>
<name>A0A3P8ADE4_9TREM</name>
<dbReference type="AlphaFoldDB" id="A0A3P8ADE4"/>
<organism evidence="2 3">
    <name type="scientific">Schistosoma margrebowiei</name>
    <dbReference type="NCBI Taxonomy" id="48269"/>
    <lineage>
        <taxon>Eukaryota</taxon>
        <taxon>Metazoa</taxon>
        <taxon>Spiralia</taxon>
        <taxon>Lophotrochozoa</taxon>
        <taxon>Platyhelminthes</taxon>
        <taxon>Trematoda</taxon>
        <taxon>Digenea</taxon>
        <taxon>Strigeidida</taxon>
        <taxon>Schistosomatoidea</taxon>
        <taxon>Schistosomatidae</taxon>
        <taxon>Schistosoma</taxon>
    </lineage>
</organism>
<keyword evidence="1" id="KW-0812">Transmembrane</keyword>
<evidence type="ECO:0000256" key="1">
    <source>
        <dbReference type="SAM" id="Phobius"/>
    </source>
</evidence>
<keyword evidence="1" id="KW-0472">Membrane</keyword>
<keyword evidence="1" id="KW-1133">Transmembrane helix</keyword>
<evidence type="ECO:0000313" key="2">
    <source>
        <dbReference type="EMBL" id="VDO93984.1"/>
    </source>
</evidence>